<dbReference type="SUPFAM" id="SSF52833">
    <property type="entry name" value="Thioredoxin-like"/>
    <property type="match status" value="1"/>
</dbReference>
<dbReference type="GO" id="GO:0004601">
    <property type="term" value="F:peroxidase activity"/>
    <property type="evidence" value="ECO:0007669"/>
    <property type="project" value="UniProtKB-KW"/>
</dbReference>
<dbReference type="InterPro" id="IPR029759">
    <property type="entry name" value="GPX_AS"/>
</dbReference>
<evidence type="ECO:0000256" key="1">
    <source>
        <dbReference type="ARBA" id="ARBA00006926"/>
    </source>
</evidence>
<proteinExistence type="inferred from homology"/>
<dbReference type="GO" id="GO:0034599">
    <property type="term" value="P:cellular response to oxidative stress"/>
    <property type="evidence" value="ECO:0007669"/>
    <property type="project" value="TreeGrafter"/>
</dbReference>
<dbReference type="KEGG" id="ccah:DWG20_00360"/>
<sequence length="163" mass="18134">MSARLEDFLTTLPALNGLPLDPDAFAGRVVLVVNTASRCGFTPQYEGLEALYQRYRGRGLVVLGCPCNQFGEQEPGDAAAITVFCQKNFGVTFPMSEKIDVNGPHAHPLWQWLTAAKPGFLGTRRIKWNFTKFLIDQNGRVVRRFAPQTKPEQLAARIEKLLG</sequence>
<dbReference type="PROSITE" id="PS51355">
    <property type="entry name" value="GLUTATHIONE_PEROXID_3"/>
    <property type="match status" value="1"/>
</dbReference>
<feature type="domain" description="Thioredoxin" evidence="6">
    <location>
        <begin position="1"/>
        <end position="163"/>
    </location>
</feature>
<evidence type="ECO:0000313" key="8">
    <source>
        <dbReference type="Proteomes" id="UP000254537"/>
    </source>
</evidence>
<dbReference type="EMBL" id="CP031337">
    <property type="protein sequence ID" value="AXK38001.1"/>
    <property type="molecule type" value="Genomic_DNA"/>
</dbReference>
<feature type="active site" evidence="4">
    <location>
        <position position="39"/>
    </location>
</feature>
<name>A0A345Y249_9NEIS</name>
<evidence type="ECO:0000256" key="2">
    <source>
        <dbReference type="ARBA" id="ARBA00022559"/>
    </source>
</evidence>
<dbReference type="PANTHER" id="PTHR11592:SF78">
    <property type="entry name" value="GLUTATHIONE PEROXIDASE"/>
    <property type="match status" value="1"/>
</dbReference>
<dbReference type="PIRSF" id="PIRSF000303">
    <property type="entry name" value="Glutathion_perox"/>
    <property type="match status" value="1"/>
</dbReference>
<dbReference type="Gene3D" id="3.40.30.10">
    <property type="entry name" value="Glutaredoxin"/>
    <property type="match status" value="1"/>
</dbReference>
<evidence type="ECO:0000256" key="3">
    <source>
        <dbReference type="ARBA" id="ARBA00023002"/>
    </source>
</evidence>
<dbReference type="PROSITE" id="PS00460">
    <property type="entry name" value="GLUTATHIONE_PEROXID_1"/>
    <property type="match status" value="1"/>
</dbReference>
<keyword evidence="2 5" id="KW-0575">Peroxidase</keyword>
<accession>A0A345Y249</accession>
<evidence type="ECO:0000256" key="4">
    <source>
        <dbReference type="PIRSR" id="PIRSR000303-1"/>
    </source>
</evidence>
<dbReference type="AlphaFoldDB" id="A0A345Y249"/>
<evidence type="ECO:0000313" key="7">
    <source>
        <dbReference type="EMBL" id="AXK38001.1"/>
    </source>
</evidence>
<dbReference type="Pfam" id="PF00255">
    <property type="entry name" value="GSHPx"/>
    <property type="match status" value="1"/>
</dbReference>
<dbReference type="OrthoDB" id="9785502at2"/>
<dbReference type="Proteomes" id="UP000254537">
    <property type="component" value="Chromosome"/>
</dbReference>
<dbReference type="InterPro" id="IPR000889">
    <property type="entry name" value="Glutathione_peroxidase"/>
</dbReference>
<keyword evidence="3 5" id="KW-0560">Oxidoreductase</keyword>
<dbReference type="PRINTS" id="PR01011">
    <property type="entry name" value="GLUTPROXDASE"/>
</dbReference>
<evidence type="ECO:0000256" key="5">
    <source>
        <dbReference type="RuleBase" id="RU000499"/>
    </source>
</evidence>
<protein>
    <recommendedName>
        <fullName evidence="5">Glutathione peroxidase</fullName>
    </recommendedName>
</protein>
<dbReference type="RefSeq" id="WP_115431883.1">
    <property type="nucleotide sequence ID" value="NZ_CP031337.1"/>
</dbReference>
<dbReference type="CDD" id="cd00340">
    <property type="entry name" value="GSH_Peroxidase"/>
    <property type="match status" value="1"/>
</dbReference>
<comment type="similarity">
    <text evidence="1 5">Belongs to the glutathione peroxidase family.</text>
</comment>
<reference evidence="7 8" key="1">
    <citation type="submission" date="2018-07" db="EMBL/GenBank/DDBJ databases">
        <title>Crenobacter cavernae sp. nov., isolated from a karst cave.</title>
        <authorList>
            <person name="Zhu H."/>
        </authorList>
    </citation>
    <scope>NUCLEOTIDE SEQUENCE [LARGE SCALE GENOMIC DNA]</scope>
    <source>
        <strain evidence="7 8">K1W11S-77</strain>
    </source>
</reference>
<evidence type="ECO:0000259" key="6">
    <source>
        <dbReference type="PROSITE" id="PS51352"/>
    </source>
</evidence>
<dbReference type="FunFam" id="3.40.30.10:FF:000010">
    <property type="entry name" value="Glutathione peroxidase"/>
    <property type="match status" value="1"/>
</dbReference>
<dbReference type="PROSITE" id="PS51352">
    <property type="entry name" value="THIOREDOXIN_2"/>
    <property type="match status" value="1"/>
</dbReference>
<dbReference type="InterPro" id="IPR036249">
    <property type="entry name" value="Thioredoxin-like_sf"/>
</dbReference>
<dbReference type="InterPro" id="IPR013766">
    <property type="entry name" value="Thioredoxin_domain"/>
</dbReference>
<organism evidence="7 8">
    <name type="scientific">Crenobacter cavernae</name>
    <dbReference type="NCBI Taxonomy" id="2290923"/>
    <lineage>
        <taxon>Bacteria</taxon>
        <taxon>Pseudomonadati</taxon>
        <taxon>Pseudomonadota</taxon>
        <taxon>Betaproteobacteria</taxon>
        <taxon>Neisseriales</taxon>
        <taxon>Neisseriaceae</taxon>
        <taxon>Crenobacter</taxon>
    </lineage>
</organism>
<gene>
    <name evidence="7" type="ORF">DWG20_00360</name>
</gene>
<dbReference type="PANTHER" id="PTHR11592">
    <property type="entry name" value="GLUTATHIONE PEROXIDASE"/>
    <property type="match status" value="1"/>
</dbReference>